<keyword evidence="3" id="KW-1185">Reference proteome</keyword>
<feature type="signal peptide" evidence="1">
    <location>
        <begin position="1"/>
        <end position="18"/>
    </location>
</feature>
<evidence type="ECO:0000313" key="3">
    <source>
        <dbReference type="Proteomes" id="UP001447188"/>
    </source>
</evidence>
<name>A0ABR3GDB7_9PEZI</name>
<evidence type="ECO:0000256" key="1">
    <source>
        <dbReference type="SAM" id="SignalP"/>
    </source>
</evidence>
<comment type="caution">
    <text evidence="2">The sequence shown here is derived from an EMBL/GenBank/DDBJ whole genome shotgun (WGS) entry which is preliminary data.</text>
</comment>
<dbReference type="Proteomes" id="UP001447188">
    <property type="component" value="Unassembled WGS sequence"/>
</dbReference>
<keyword evidence="1" id="KW-0732">Signal</keyword>
<accession>A0ABR3GDB7</accession>
<feature type="chain" id="PRO_5046420901" evidence="1">
    <location>
        <begin position="19"/>
        <end position="182"/>
    </location>
</feature>
<organism evidence="2 3">
    <name type="scientific">Discina gigas</name>
    <dbReference type="NCBI Taxonomy" id="1032678"/>
    <lineage>
        <taxon>Eukaryota</taxon>
        <taxon>Fungi</taxon>
        <taxon>Dikarya</taxon>
        <taxon>Ascomycota</taxon>
        <taxon>Pezizomycotina</taxon>
        <taxon>Pezizomycetes</taxon>
        <taxon>Pezizales</taxon>
        <taxon>Discinaceae</taxon>
        <taxon>Discina</taxon>
    </lineage>
</organism>
<protein>
    <submittedName>
        <fullName evidence="2">Uncharacterized protein</fullName>
    </submittedName>
</protein>
<sequence length="182" mass="20503">MKLLHFTLYFLLITPTYSQSRNSTHNPNTIAATNALPRPGLTTRTRFWTRYPLPAADLSRHSVPQTYLHFCKTSRDSPTYDDVLEATSLLKKLGNTRCEQRAPAFATCTIMMTYESAGIMICGLKGVRVKCREAGKMAEGLMEVCRRSIGGVDKVGGMTYINPEEPRDKTRVVVFNNWDGFE</sequence>
<gene>
    <name evidence="2" type="ORF">Q9L58_007258</name>
</gene>
<dbReference type="EMBL" id="JBBBZM010000112">
    <property type="protein sequence ID" value="KAL0633826.1"/>
    <property type="molecule type" value="Genomic_DNA"/>
</dbReference>
<evidence type="ECO:0000313" key="2">
    <source>
        <dbReference type="EMBL" id="KAL0633826.1"/>
    </source>
</evidence>
<proteinExistence type="predicted"/>
<reference evidence="2 3" key="1">
    <citation type="submission" date="2024-02" db="EMBL/GenBank/DDBJ databases">
        <title>Discinaceae phylogenomics.</title>
        <authorList>
            <person name="Dirks A.C."/>
            <person name="James T.Y."/>
        </authorList>
    </citation>
    <scope>NUCLEOTIDE SEQUENCE [LARGE SCALE GENOMIC DNA]</scope>
    <source>
        <strain evidence="2 3">ACD0624</strain>
    </source>
</reference>